<gene>
    <name evidence="5" type="ORF">M0638_02665</name>
</gene>
<dbReference type="Gene3D" id="3.40.190.10">
    <property type="entry name" value="Periplasmic binding protein-like II"/>
    <property type="match status" value="1"/>
</dbReference>
<dbReference type="EMBL" id="JALPRX010000008">
    <property type="protein sequence ID" value="MCK8783283.1"/>
    <property type="molecule type" value="Genomic_DNA"/>
</dbReference>
<evidence type="ECO:0000259" key="4">
    <source>
        <dbReference type="Pfam" id="PF00496"/>
    </source>
</evidence>
<evidence type="ECO:0000256" key="1">
    <source>
        <dbReference type="ARBA" id="ARBA00004418"/>
    </source>
</evidence>
<dbReference type="InterPro" id="IPR000914">
    <property type="entry name" value="SBP_5_dom"/>
</dbReference>
<dbReference type="Pfam" id="PF00496">
    <property type="entry name" value="SBP_bac_5"/>
    <property type="match status" value="1"/>
</dbReference>
<feature type="domain" description="Solute-binding protein family 5" evidence="4">
    <location>
        <begin position="86"/>
        <end position="426"/>
    </location>
</feature>
<comment type="subcellular location">
    <subcellularLocation>
        <location evidence="1">Periplasm</location>
    </subcellularLocation>
</comment>
<accession>A0A9X2BS66</accession>
<evidence type="ECO:0000313" key="6">
    <source>
        <dbReference type="Proteomes" id="UP001139516"/>
    </source>
</evidence>
<comment type="similarity">
    <text evidence="2">Belongs to the bacterial solute-binding protein 5 family.</text>
</comment>
<dbReference type="InterPro" id="IPR030678">
    <property type="entry name" value="Peptide/Ni-bd"/>
</dbReference>
<dbReference type="RefSeq" id="WP_248665409.1">
    <property type="nucleotide sequence ID" value="NZ_JALPRX010000008.1"/>
</dbReference>
<comment type="caution">
    <text evidence="5">The sequence shown here is derived from an EMBL/GenBank/DDBJ whole genome shotgun (WGS) entry which is preliminary data.</text>
</comment>
<keyword evidence="6" id="KW-1185">Reference proteome</keyword>
<dbReference type="Gene3D" id="3.10.105.10">
    <property type="entry name" value="Dipeptide-binding Protein, Domain 3"/>
    <property type="match status" value="1"/>
</dbReference>
<dbReference type="SUPFAM" id="SSF53850">
    <property type="entry name" value="Periplasmic binding protein-like II"/>
    <property type="match status" value="1"/>
</dbReference>
<dbReference type="Proteomes" id="UP001139516">
    <property type="component" value="Unassembled WGS sequence"/>
</dbReference>
<dbReference type="PANTHER" id="PTHR30290:SF38">
    <property type="entry name" value="D,D-DIPEPTIDE-BINDING PERIPLASMIC PROTEIN DDPA-RELATED"/>
    <property type="match status" value="1"/>
</dbReference>
<evidence type="ECO:0000313" key="5">
    <source>
        <dbReference type="EMBL" id="MCK8783283.1"/>
    </source>
</evidence>
<reference evidence="5" key="1">
    <citation type="submission" date="2022-04" db="EMBL/GenBank/DDBJ databases">
        <title>Roseomonas acroporae sp. nov., isolated from coral Acropora digitifera.</title>
        <authorList>
            <person name="Sun H."/>
        </authorList>
    </citation>
    <scope>NUCLEOTIDE SEQUENCE</scope>
    <source>
        <strain evidence="5">NAR14</strain>
    </source>
</reference>
<dbReference type="AlphaFoldDB" id="A0A9X2BS66"/>
<dbReference type="GO" id="GO:0015833">
    <property type="term" value="P:peptide transport"/>
    <property type="evidence" value="ECO:0007669"/>
    <property type="project" value="TreeGrafter"/>
</dbReference>
<dbReference type="CDD" id="cd08502">
    <property type="entry name" value="PBP2_NikA_DppA_OppA_like_16"/>
    <property type="match status" value="1"/>
</dbReference>
<dbReference type="GO" id="GO:1904680">
    <property type="term" value="F:peptide transmembrane transporter activity"/>
    <property type="evidence" value="ECO:0007669"/>
    <property type="project" value="TreeGrafter"/>
</dbReference>
<proteinExistence type="inferred from homology"/>
<dbReference type="GO" id="GO:0030288">
    <property type="term" value="C:outer membrane-bounded periplasmic space"/>
    <property type="evidence" value="ECO:0007669"/>
    <property type="project" value="UniProtKB-ARBA"/>
</dbReference>
<evidence type="ECO:0000256" key="3">
    <source>
        <dbReference type="ARBA" id="ARBA00022729"/>
    </source>
</evidence>
<dbReference type="PIRSF" id="PIRSF002741">
    <property type="entry name" value="MppA"/>
    <property type="match status" value="1"/>
</dbReference>
<protein>
    <submittedName>
        <fullName evidence="5">ABC transporter substrate-binding protein</fullName>
    </submittedName>
</protein>
<organism evidence="5 6">
    <name type="scientific">Roseomonas acroporae</name>
    <dbReference type="NCBI Taxonomy" id="2937791"/>
    <lineage>
        <taxon>Bacteria</taxon>
        <taxon>Pseudomonadati</taxon>
        <taxon>Pseudomonadota</taxon>
        <taxon>Alphaproteobacteria</taxon>
        <taxon>Acetobacterales</taxon>
        <taxon>Roseomonadaceae</taxon>
        <taxon>Roseomonas</taxon>
    </lineage>
</organism>
<keyword evidence="3" id="KW-0732">Signal</keyword>
<dbReference type="GO" id="GO:0043190">
    <property type="term" value="C:ATP-binding cassette (ABC) transporter complex"/>
    <property type="evidence" value="ECO:0007669"/>
    <property type="project" value="InterPro"/>
</dbReference>
<dbReference type="PANTHER" id="PTHR30290">
    <property type="entry name" value="PERIPLASMIC BINDING COMPONENT OF ABC TRANSPORTER"/>
    <property type="match status" value="1"/>
</dbReference>
<evidence type="ECO:0000256" key="2">
    <source>
        <dbReference type="ARBA" id="ARBA00005695"/>
    </source>
</evidence>
<dbReference type="InterPro" id="IPR039424">
    <property type="entry name" value="SBP_5"/>
</dbReference>
<name>A0A9X2BS66_9PROT</name>
<sequence>MRRHILRLAALLLLGAGHLSWPGSWLGPWAGREAAAQTRGGGDVLRVKLFGDLRTIDPFSSPEYMARNHGYMVYDTLFALDSQLRPRPQMVDRWEVSADGLSWTFVLRDGLRFHDGAPVTAGDVIASLRRWAVRDGLGQQIMARATALEAADARTVRLVLRQPFGLMLEALAKPSGQPLFIMPARVAATPAERQITDPTGSGPFMLRREDWRIGDRVTYRRNPDYVPRAEPPDGLAGGKRAGVERVEWVFLPDAQTALNALVTGEIDLYEELPPDLFPVVRRARNLRLGPQDNVGVQPIFRMNQAQPPFDNPRLRQAMRHLVDPARFLPAYLNDPALWQDCRSFYVCSSRYRTEAGWVRPDLAEARRLVAASGYDGTPVVVLDAQDSTVSHTFALVAADLLQQAGLRVEVQAMDWATLVQRRLSRNPPGQGGWGLFVSAPSGLDAMDPAGHNAMRSACERTGLPGWPCDAEMERLRDAYLAAPDAGGRAEVAAAYHARALETVPYMPLGQFSLVRGYSARLRGILDAPVPVYWNISKGE</sequence>